<evidence type="ECO:0000313" key="2">
    <source>
        <dbReference type="Proteomes" id="UP001143856"/>
    </source>
</evidence>
<gene>
    <name evidence="1" type="ORF">NUW58_g10700</name>
</gene>
<accession>A0ACC1MH18</accession>
<dbReference type="EMBL" id="JAPDGR010005182">
    <property type="protein sequence ID" value="KAJ2966277.1"/>
    <property type="molecule type" value="Genomic_DNA"/>
</dbReference>
<proteinExistence type="predicted"/>
<sequence>MESTKADEQAGSGSIDSKPIVCFLGPVSSYTHQATMEAFPPDQYDLMPVTTIKGMYVAGLRLHPVAQCHAPPAGEDPS</sequence>
<dbReference type="Proteomes" id="UP001143856">
    <property type="component" value="Unassembled WGS sequence"/>
</dbReference>
<comment type="caution">
    <text evidence="1">The sequence shown here is derived from an EMBL/GenBank/DDBJ whole genome shotgun (WGS) entry which is preliminary data.</text>
</comment>
<evidence type="ECO:0000313" key="1">
    <source>
        <dbReference type="EMBL" id="KAJ2966277.1"/>
    </source>
</evidence>
<reference evidence="1" key="1">
    <citation type="submission" date="2022-10" db="EMBL/GenBank/DDBJ databases">
        <title>Genome Sequence of Xylaria curta.</title>
        <authorList>
            <person name="Buettner E."/>
        </authorList>
    </citation>
    <scope>NUCLEOTIDE SEQUENCE</scope>
    <source>
        <strain evidence="1">Babe10</strain>
    </source>
</reference>
<organism evidence="1 2">
    <name type="scientific">Xylaria curta</name>
    <dbReference type="NCBI Taxonomy" id="42375"/>
    <lineage>
        <taxon>Eukaryota</taxon>
        <taxon>Fungi</taxon>
        <taxon>Dikarya</taxon>
        <taxon>Ascomycota</taxon>
        <taxon>Pezizomycotina</taxon>
        <taxon>Sordariomycetes</taxon>
        <taxon>Xylariomycetidae</taxon>
        <taxon>Xylariales</taxon>
        <taxon>Xylariaceae</taxon>
        <taxon>Xylaria</taxon>
    </lineage>
</organism>
<protein>
    <submittedName>
        <fullName evidence="1">Uncharacterized protein</fullName>
    </submittedName>
</protein>
<name>A0ACC1MH18_9PEZI</name>
<keyword evidence="2" id="KW-1185">Reference proteome</keyword>